<feature type="region of interest" description="Disordered" evidence="15">
    <location>
        <begin position="1771"/>
        <end position="1795"/>
    </location>
</feature>
<dbReference type="Pfam" id="PF00041">
    <property type="entry name" value="fn3"/>
    <property type="match status" value="1"/>
</dbReference>
<dbReference type="EMBL" id="AFYH01038771">
    <property type="status" value="NOT_ANNOTATED_CDS"/>
    <property type="molecule type" value="Genomic_DNA"/>
</dbReference>
<feature type="domain" description="SH3" evidence="16">
    <location>
        <begin position="1703"/>
        <end position="1770"/>
    </location>
</feature>
<dbReference type="GO" id="GO:0045202">
    <property type="term" value="C:synapse"/>
    <property type="evidence" value="ECO:0007669"/>
    <property type="project" value="UniProtKB-SubCell"/>
</dbReference>
<dbReference type="InParanoid" id="H3BAH8"/>
<keyword evidence="7" id="KW-0677">Repeat</keyword>
<feature type="region of interest" description="Disordered" evidence="15">
    <location>
        <begin position="514"/>
        <end position="562"/>
    </location>
</feature>
<dbReference type="Pfam" id="PF07653">
    <property type="entry name" value="SH3_2"/>
    <property type="match status" value="3"/>
</dbReference>
<feature type="region of interest" description="Disordered" evidence="15">
    <location>
        <begin position="1262"/>
        <end position="1314"/>
    </location>
</feature>
<dbReference type="InterPro" id="IPR035755">
    <property type="entry name" value="RIM-BP_SH3_3"/>
</dbReference>
<dbReference type="SMART" id="SM00060">
    <property type="entry name" value="FN3"/>
    <property type="match status" value="3"/>
</dbReference>
<comment type="similarity">
    <text evidence="3">Belongs to the RIMBP family.</text>
</comment>
<dbReference type="Proteomes" id="UP000008672">
    <property type="component" value="Unassembled WGS sequence"/>
</dbReference>
<protein>
    <recommendedName>
        <fullName evidence="12">RIMS-binding protein 2</fullName>
    </recommendedName>
</protein>
<dbReference type="CDD" id="cd12014">
    <property type="entry name" value="SH3_RIM-BP_1"/>
    <property type="match status" value="1"/>
</dbReference>
<dbReference type="Gene3D" id="2.60.40.10">
    <property type="entry name" value="Immunoglobulins"/>
    <property type="match status" value="2"/>
</dbReference>
<dbReference type="EMBL" id="AFYH01038769">
    <property type="status" value="NOT_ANNOTATED_CDS"/>
    <property type="molecule type" value="Genomic_DNA"/>
</dbReference>
<evidence type="ECO:0000256" key="6">
    <source>
        <dbReference type="ARBA" id="ARBA00022490"/>
    </source>
</evidence>
<evidence type="ECO:0000256" key="12">
    <source>
        <dbReference type="ARBA" id="ARBA00068024"/>
    </source>
</evidence>
<feature type="compositionally biased region" description="Acidic residues" evidence="15">
    <location>
        <begin position="1263"/>
        <end position="1276"/>
    </location>
</feature>
<comment type="function">
    <text evidence="11">Plays a role in the synaptic transmission as bifunctional linker that interacts simultaneously with RIMS1, RIMS2, CACNA1D and CACNA1B.</text>
</comment>
<evidence type="ECO:0000256" key="7">
    <source>
        <dbReference type="ARBA" id="ARBA00022737"/>
    </source>
</evidence>
<dbReference type="Pfam" id="PF25523">
    <property type="entry name" value="Ig_RIMBP2"/>
    <property type="match status" value="1"/>
</dbReference>
<reference evidence="18" key="3">
    <citation type="submission" date="2025-09" db="UniProtKB">
        <authorList>
            <consortium name="Ensembl"/>
        </authorList>
    </citation>
    <scope>IDENTIFICATION</scope>
</reference>
<feature type="compositionally biased region" description="Polar residues" evidence="15">
    <location>
        <begin position="525"/>
        <end position="536"/>
    </location>
</feature>
<evidence type="ECO:0000256" key="4">
    <source>
        <dbReference type="ARBA" id="ARBA00022443"/>
    </source>
</evidence>
<dbReference type="InterPro" id="IPR036116">
    <property type="entry name" value="FN3_sf"/>
</dbReference>
<keyword evidence="14" id="KW-0175">Coiled coil</keyword>
<dbReference type="InterPro" id="IPR057884">
    <property type="entry name" value="FN3_RIM-BP1/2/3"/>
</dbReference>
<evidence type="ECO:0000256" key="1">
    <source>
        <dbReference type="ARBA" id="ARBA00004236"/>
    </source>
</evidence>
<keyword evidence="8" id="KW-0770">Synapse</keyword>
<reference evidence="19" key="1">
    <citation type="submission" date="2011-08" db="EMBL/GenBank/DDBJ databases">
        <title>The draft genome of Latimeria chalumnae.</title>
        <authorList>
            <person name="Di Palma F."/>
            <person name="Alfoldi J."/>
            <person name="Johnson J."/>
            <person name="Berlin A."/>
            <person name="Gnerre S."/>
            <person name="Jaffe D."/>
            <person name="MacCallum I."/>
            <person name="Young S."/>
            <person name="Walker B.J."/>
            <person name="Lander E."/>
            <person name="Lindblad-Toh K."/>
        </authorList>
    </citation>
    <scope>NUCLEOTIDE SEQUENCE [LARGE SCALE GENOMIC DNA]</scope>
    <source>
        <strain evidence="19">Wild caught</strain>
    </source>
</reference>
<organism evidence="18 19">
    <name type="scientific">Latimeria chalumnae</name>
    <name type="common">Coelacanth</name>
    <dbReference type="NCBI Taxonomy" id="7897"/>
    <lineage>
        <taxon>Eukaryota</taxon>
        <taxon>Metazoa</taxon>
        <taxon>Chordata</taxon>
        <taxon>Craniata</taxon>
        <taxon>Vertebrata</taxon>
        <taxon>Euteleostomi</taxon>
        <taxon>Coelacanthiformes</taxon>
        <taxon>Coelacanthidae</taxon>
        <taxon>Latimeria</taxon>
    </lineage>
</organism>
<keyword evidence="5" id="KW-1003">Cell membrane</keyword>
<feature type="region of interest" description="Disordered" evidence="15">
    <location>
        <begin position="196"/>
        <end position="231"/>
    </location>
</feature>
<dbReference type="InterPro" id="IPR036028">
    <property type="entry name" value="SH3-like_dom_sf"/>
</dbReference>
<evidence type="ECO:0000313" key="19">
    <source>
        <dbReference type="Proteomes" id="UP000008672"/>
    </source>
</evidence>
<keyword evidence="9" id="KW-0472">Membrane</keyword>
<name>H3BAH8_LATCH</name>
<dbReference type="CDD" id="cd00063">
    <property type="entry name" value="FN3"/>
    <property type="match status" value="2"/>
</dbReference>
<dbReference type="FunCoup" id="H3BAH8">
    <property type="interactions" value="1365"/>
</dbReference>
<dbReference type="EMBL" id="AFYH01038768">
    <property type="status" value="NOT_ANNOTATED_CDS"/>
    <property type="molecule type" value="Genomic_DNA"/>
</dbReference>
<evidence type="ECO:0000259" key="17">
    <source>
        <dbReference type="PROSITE" id="PS50853"/>
    </source>
</evidence>
<sequence length="1795" mass="202241">MFTSGSHTPGPGQHGFFAFESTNGTDYESLVRQNSELLRALGELERKCATLREENNLLRKSSSPETEEKVKRLKRKNAELAVIAKRLEERARKLQEANLKVVNTPAPLRGSTLEQCKKAFARQRAKDLEEHADALLAKDKEIAALQQECRELHAKIGPGKNYSDRWNLTDFEHLLRESQKEVLRLQRQLAASTRDDRNLIPFPPSLPPSELFQQKTEGSVPRAVDEQRNSSEGRKLIQIPECIVSDQESQQQIQQLETELNKKRKEYENLEQEVRKRQKRCQELETDLQDVQSKNIRLVEDNVRLNQKTLQLEKVELENADLKVWLREVTQERDWALEENQRLKAKLENLEQVLKHMREVGERRQQLELEHEEALTSLKFKQDEVRRLQQAQVEAKKEHEGMVQLLENTLDCMQVKVRELEEKCRSQSEQFSLLSQELERFRLQAGKINFLTSSIATSEQSSSPCFSQIHFQSGVEPHEKKASPQLEDRYLQGSRSPAVAFLTTVCKKGLSKPALQHETAKSESTHSSPKSCLTQENKVDTASEVEELDIDSVSPVPEPENRGPAKLQVFIARYSYNPFDGPNENPEAELPLTAGEYIYVYGEMDEDGFYEVVGELMDGRRGLVPSNFVERISDEDMLTFHPPEANDLSHSSFQEISFHSGSERNLPLSANSTEKSDVSIPEEEDPILGKAEDLLTNGFDTDVEELGDDAVPYPRKLTLIKQLAKSIIVSWEPPLVPAGWGDVWSYNIFVDKELRLNVKFGLQTKAVIERLDLNLKAYRISVQSVTEKGNSDELRCSILVGRDVCVAPTRLRLQNVTATSTELSWLPSNSNYAHAVHLNEEEYEVVKMGNYSYSFRNLRPNVRYRVKVEARPHRTPWELPLERRERKCAITHFTTLTAGPPDAPLDVQVEAGLSPGIILITWLPVTIDAAGTSNGVRVTGYAVYADGNKVIEVSSPTAGSILVGPSQIEVLQASKELTVRTMSPYGESADSVPVKLPSTLSVRLPKTMLEPSLYSSPLQSVANSSLSYEPSRSNIPKQELNEISQGLRSQFPPVTSCKEMSKGSKGIILKKCGDEVAVVHREGATMDKMLKITKDSESAPGQQPKEVAKLPRDLTAAEETDVRNTTENSFSPEKQNTFCVLGSNLISANNCKEQQEDVPELENEQMNTYCAESSRGSDLSDILEEDEEEELCSDTPGNEDLERPEYGANNESAGKNLTIQLDCHKVKSHESCETDSDEEILEKILALPLQKHCSKKLFSIPEVTEEEEEEEEEEEDKGSCILQTNGKHQDLENILPPDSKSCKRGEQDSNLSHNSAKYSGVCNQLQSKAKLYSGSSHKAHNYTEVNSNSKMSHDQDKREFQERSCSKKQMQELKTLSYLKDMYNMEVCDGFSEVSESNCKKRWPPELRKSKTLVQSPKKTKSYMENDDIHSSMEIDIEYSTEEEERLPFAPLVVHLGQVHSGWCREKVIAEHEEMSDGSSQSNGRKRELKRQETVEDEVFDLGFIGSRSSPLSSRRKFSPAKGVNPLGRRSGKNSLGVRMLFSKPLETLRSTSPEIKGNIEDNVVRIFVALFDYDPVIMSPNPDAAEEELPFREGQIIKVHGDKDADGFYRGESVGRTGYVPCNMVSEIQVEDEEIREQLLQHGYLPADTPLEKLGNSSLNRKPPRRAVPPPKPRRSKKVQEKSGPQENPKAIQVCQPQKDPVAPRTMVAVFDYDPKESSPNVDVEAELSFSAGDIITVFGDMDDDGFFYGELNGQQGLVPSNFLEVVPENGAETARRLTEDSDPHGANRERPVS</sequence>
<reference evidence="18" key="2">
    <citation type="submission" date="2025-08" db="UniProtKB">
        <authorList>
            <consortium name="Ensembl"/>
        </authorList>
    </citation>
    <scope>IDENTIFICATION</scope>
</reference>
<evidence type="ECO:0000256" key="10">
    <source>
        <dbReference type="ARBA" id="ARBA00034103"/>
    </source>
</evidence>
<dbReference type="SUPFAM" id="SSF50044">
    <property type="entry name" value="SH3-domain"/>
    <property type="match status" value="3"/>
</dbReference>
<feature type="region of interest" description="Disordered" evidence="15">
    <location>
        <begin position="1472"/>
        <end position="1492"/>
    </location>
</feature>
<comment type="subcellular location">
    <subcellularLocation>
        <location evidence="1">Cell membrane</location>
    </subcellularLocation>
    <subcellularLocation>
        <location evidence="2">Cytoplasm</location>
    </subcellularLocation>
    <subcellularLocation>
        <location evidence="10">Synapse</location>
    </subcellularLocation>
</comment>
<dbReference type="eggNOG" id="KOG3632">
    <property type="taxonomic scope" value="Eukaryota"/>
</dbReference>
<dbReference type="InterPro" id="IPR013783">
    <property type="entry name" value="Ig-like_fold"/>
</dbReference>
<dbReference type="EMBL" id="AFYH01038772">
    <property type="status" value="NOT_ANNOTATED_CDS"/>
    <property type="molecule type" value="Genomic_DNA"/>
</dbReference>
<evidence type="ECO:0000256" key="5">
    <source>
        <dbReference type="ARBA" id="ARBA00022475"/>
    </source>
</evidence>
<dbReference type="STRING" id="7897.ENSLACP00000018899"/>
<dbReference type="Pfam" id="PF25566">
    <property type="entry name" value="RIMB1_N"/>
    <property type="match status" value="1"/>
</dbReference>
<dbReference type="InterPro" id="IPR003961">
    <property type="entry name" value="FN3_dom"/>
</dbReference>
<feature type="domain" description="SH3" evidence="16">
    <location>
        <begin position="1563"/>
        <end position="1631"/>
    </location>
</feature>
<dbReference type="FunFam" id="2.30.30.40:FF:000016">
    <property type="entry name" value="RIMS-binding protein 2 isoform X2"/>
    <property type="match status" value="1"/>
</dbReference>
<dbReference type="CDD" id="cd12013">
    <property type="entry name" value="SH3_RIM-BP_3"/>
    <property type="match status" value="1"/>
</dbReference>
<dbReference type="FunFam" id="2.30.30.40:FF:000006">
    <property type="entry name" value="RIMS-binding protein 2 isoform X1"/>
    <property type="match status" value="1"/>
</dbReference>
<dbReference type="SMART" id="SM00326">
    <property type="entry name" value="SH3"/>
    <property type="match status" value="3"/>
</dbReference>
<dbReference type="Ensembl" id="ENSLACT00000019032.1">
    <property type="protein sequence ID" value="ENSLACP00000018899.1"/>
    <property type="gene ID" value="ENSLACG00000016630.1"/>
</dbReference>
<dbReference type="OMA" id="VSAPMPR"/>
<evidence type="ECO:0000259" key="16">
    <source>
        <dbReference type="PROSITE" id="PS50002"/>
    </source>
</evidence>
<accession>H3BAH8</accession>
<dbReference type="EMBL" id="AFYH01038773">
    <property type="status" value="NOT_ANNOTATED_CDS"/>
    <property type="molecule type" value="Genomic_DNA"/>
</dbReference>
<evidence type="ECO:0000256" key="15">
    <source>
        <dbReference type="SAM" id="MobiDB-lite"/>
    </source>
</evidence>
<dbReference type="InterPro" id="IPR035753">
    <property type="entry name" value="RIM-BP_SH3_2"/>
</dbReference>
<dbReference type="PRINTS" id="PR00452">
    <property type="entry name" value="SH3DOMAIN"/>
</dbReference>
<evidence type="ECO:0000256" key="13">
    <source>
        <dbReference type="PROSITE-ProRule" id="PRU00192"/>
    </source>
</evidence>
<dbReference type="Gene3D" id="2.30.30.40">
    <property type="entry name" value="SH3 Domains"/>
    <property type="match status" value="3"/>
</dbReference>
<feature type="region of interest" description="Disordered" evidence="15">
    <location>
        <begin position="1095"/>
        <end position="1131"/>
    </location>
</feature>
<evidence type="ECO:0000256" key="8">
    <source>
        <dbReference type="ARBA" id="ARBA00023018"/>
    </source>
</evidence>
<dbReference type="InterPro" id="IPR001452">
    <property type="entry name" value="SH3_domain"/>
</dbReference>
<feature type="domain" description="SH3" evidence="16">
    <location>
        <begin position="565"/>
        <end position="634"/>
    </location>
</feature>
<dbReference type="InterPro" id="IPR040325">
    <property type="entry name" value="RIMBP1/2/3"/>
</dbReference>
<dbReference type="PANTHER" id="PTHR14234:SF20">
    <property type="entry name" value="PERIPHERAL-TYPE BENZODIAZEPINE RECEPTOR-ASSOCIATED PROTEIN 1"/>
    <property type="match status" value="1"/>
</dbReference>
<dbReference type="EMBL" id="AFYH01038766">
    <property type="status" value="NOT_ANNOTATED_CDS"/>
    <property type="molecule type" value="Genomic_DNA"/>
</dbReference>
<dbReference type="PROSITE" id="PS50853">
    <property type="entry name" value="FN3"/>
    <property type="match status" value="1"/>
</dbReference>
<dbReference type="FunFam" id="2.60.40.10:FF:000072">
    <property type="entry name" value="RIMS-binding protein 2 isoform X1"/>
    <property type="match status" value="1"/>
</dbReference>
<feature type="region of interest" description="Disordered" evidence="15">
    <location>
        <begin position="1647"/>
        <end position="1699"/>
    </location>
</feature>
<feature type="domain" description="Fibronectin type-III" evidence="17">
    <location>
        <begin position="807"/>
        <end position="891"/>
    </location>
</feature>
<dbReference type="HOGENOM" id="CLU_001979_1_0_1"/>
<evidence type="ECO:0000256" key="14">
    <source>
        <dbReference type="SAM" id="Coils"/>
    </source>
</evidence>
<evidence type="ECO:0000256" key="11">
    <source>
        <dbReference type="ARBA" id="ARBA00054159"/>
    </source>
</evidence>
<evidence type="ECO:0000256" key="9">
    <source>
        <dbReference type="ARBA" id="ARBA00023136"/>
    </source>
</evidence>
<dbReference type="InterPro" id="IPR057950">
    <property type="entry name" value="RIMB1/RIM3A-C-like_N"/>
</dbReference>
<keyword evidence="6" id="KW-0963">Cytoplasm</keyword>
<dbReference type="EMBL" id="AFYH01038770">
    <property type="status" value="NOT_ANNOTATED_CDS"/>
    <property type="molecule type" value="Genomic_DNA"/>
</dbReference>
<evidence type="ECO:0000313" key="18">
    <source>
        <dbReference type="Ensembl" id="ENSLACP00000018899.1"/>
    </source>
</evidence>
<dbReference type="EMBL" id="AFYH01038767">
    <property type="status" value="NOT_ANNOTATED_CDS"/>
    <property type="molecule type" value="Genomic_DNA"/>
</dbReference>
<keyword evidence="19" id="KW-1185">Reference proteome</keyword>
<dbReference type="CDD" id="cd12012">
    <property type="entry name" value="SH3_RIM-BP_2"/>
    <property type="match status" value="1"/>
</dbReference>
<dbReference type="GO" id="GO:0005886">
    <property type="term" value="C:plasma membrane"/>
    <property type="evidence" value="ECO:0007669"/>
    <property type="project" value="UniProtKB-SubCell"/>
</dbReference>
<proteinExistence type="inferred from homology"/>
<dbReference type="PROSITE" id="PS50002">
    <property type="entry name" value="SH3"/>
    <property type="match status" value="3"/>
</dbReference>
<feature type="region of interest" description="Disordered" evidence="15">
    <location>
        <begin position="664"/>
        <end position="683"/>
    </location>
</feature>
<evidence type="ECO:0000256" key="3">
    <source>
        <dbReference type="ARBA" id="ARBA00010749"/>
    </source>
</evidence>
<dbReference type="PANTHER" id="PTHR14234">
    <property type="entry name" value="RIM BINDING PROTEIN-RELATED"/>
    <property type="match status" value="1"/>
</dbReference>
<feature type="coiled-coil region" evidence="14">
    <location>
        <begin position="27"/>
        <end position="195"/>
    </location>
</feature>
<feature type="coiled-coil region" evidence="14">
    <location>
        <begin position="246"/>
        <end position="437"/>
    </location>
</feature>
<dbReference type="FunFam" id="2.30.30.40:FF:000023">
    <property type="entry name" value="RIMS-binding protein 2 isoform F"/>
    <property type="match status" value="1"/>
</dbReference>
<dbReference type="SUPFAM" id="SSF49265">
    <property type="entry name" value="Fibronectin type III"/>
    <property type="match status" value="2"/>
</dbReference>
<dbReference type="EMBL" id="AFYH01038765">
    <property type="status" value="NOT_ANNOTATED_CDS"/>
    <property type="molecule type" value="Genomic_DNA"/>
</dbReference>
<feature type="compositionally biased region" description="Basic and acidic residues" evidence="15">
    <location>
        <begin position="1775"/>
        <end position="1795"/>
    </location>
</feature>
<evidence type="ECO:0000256" key="2">
    <source>
        <dbReference type="ARBA" id="ARBA00004496"/>
    </source>
</evidence>
<keyword evidence="4 13" id="KW-0728">SH3 domain</keyword>
<dbReference type="FunFam" id="2.60.40.10:FF:000643">
    <property type="entry name" value="RIMS-binding protein 2 isoform X1"/>
    <property type="match status" value="1"/>
</dbReference>
<dbReference type="GeneTree" id="ENSGT00950000183203"/>